<accession>A0A453Z0L9</accession>
<dbReference type="AlphaFoldDB" id="A0A453Z0L9"/>
<dbReference type="Proteomes" id="UP000007062">
    <property type="component" value="Chromosome 3L"/>
</dbReference>
<dbReference type="InParanoid" id="A0A453Z0L9"/>
<name>A0A453Z0L9_ANOGA</name>
<reference evidence="1" key="3">
    <citation type="submission" date="2020-05" db="UniProtKB">
        <authorList>
            <consortium name="EnsemblMetazoa"/>
        </authorList>
    </citation>
    <scope>IDENTIFICATION</scope>
    <source>
        <strain evidence="1">PEST</strain>
    </source>
</reference>
<evidence type="ECO:0000313" key="2">
    <source>
        <dbReference type="Proteomes" id="UP000007062"/>
    </source>
</evidence>
<evidence type="ECO:0000313" key="1">
    <source>
        <dbReference type="EnsemblMetazoa" id="AGAP029257-PA"/>
    </source>
</evidence>
<proteinExistence type="predicted"/>
<dbReference type="VEuPathDB" id="VectorBase:AGAP029257"/>
<keyword evidence="2" id="KW-1185">Reference proteome</keyword>
<dbReference type="EnsemblMetazoa" id="AGAP029257-RA">
    <property type="protein sequence ID" value="AGAP029257-PA"/>
    <property type="gene ID" value="AGAP029257"/>
</dbReference>
<protein>
    <submittedName>
        <fullName evidence="1">Uncharacterized protein</fullName>
    </submittedName>
</protein>
<reference evidence="1 2" key="1">
    <citation type="journal article" date="2002" name="Science">
        <title>The genome sequence of the malaria mosquito Anopheles gambiae.</title>
        <authorList>
            <person name="Holt R.A."/>
            <person name="Subramanian G.M."/>
            <person name="Halpern A."/>
            <person name="Sutton G.G."/>
            <person name="Charlab R."/>
            <person name="Nusskern D.R."/>
            <person name="Wincker P."/>
            <person name="Clark A.G."/>
            <person name="Ribeiro J.M."/>
            <person name="Wides R."/>
            <person name="Salzberg S.L."/>
            <person name="Loftus B."/>
            <person name="Yandell M."/>
            <person name="Majoros W.H."/>
            <person name="Rusch D.B."/>
            <person name="Lai Z."/>
            <person name="Kraft C.L."/>
            <person name="Abril J.F."/>
            <person name="Anthouard V."/>
            <person name="Arensburger P."/>
            <person name="Atkinson P.W."/>
            <person name="Baden H."/>
            <person name="de Berardinis V."/>
            <person name="Baldwin D."/>
            <person name="Benes V."/>
            <person name="Biedler J."/>
            <person name="Blass C."/>
            <person name="Bolanos R."/>
            <person name="Boscus D."/>
            <person name="Barnstead M."/>
            <person name="Cai S."/>
            <person name="Center A."/>
            <person name="Chaturverdi K."/>
            <person name="Christophides G.K."/>
            <person name="Chrystal M.A."/>
            <person name="Clamp M."/>
            <person name="Cravchik A."/>
            <person name="Curwen V."/>
            <person name="Dana A."/>
            <person name="Delcher A."/>
            <person name="Dew I."/>
            <person name="Evans C.A."/>
            <person name="Flanigan M."/>
            <person name="Grundschober-Freimoser A."/>
            <person name="Friedli L."/>
            <person name="Gu Z."/>
            <person name="Guan P."/>
            <person name="Guigo R."/>
            <person name="Hillenmeyer M.E."/>
            <person name="Hladun S.L."/>
            <person name="Hogan J.R."/>
            <person name="Hong Y.S."/>
            <person name="Hoover J."/>
            <person name="Jaillon O."/>
            <person name="Ke Z."/>
            <person name="Kodira C."/>
            <person name="Kokoza E."/>
            <person name="Koutsos A."/>
            <person name="Letunic I."/>
            <person name="Levitsky A."/>
            <person name="Liang Y."/>
            <person name="Lin J.J."/>
            <person name="Lobo N.F."/>
            <person name="Lopez J.R."/>
            <person name="Malek J.A."/>
            <person name="McIntosh T.C."/>
            <person name="Meister S."/>
            <person name="Miller J."/>
            <person name="Mobarry C."/>
            <person name="Mongin E."/>
            <person name="Murphy S.D."/>
            <person name="O'Brochta D.A."/>
            <person name="Pfannkoch C."/>
            <person name="Qi R."/>
            <person name="Regier M.A."/>
            <person name="Remington K."/>
            <person name="Shao H."/>
            <person name="Sharakhova M.V."/>
            <person name="Sitter C.D."/>
            <person name="Shetty J."/>
            <person name="Smith T.J."/>
            <person name="Strong R."/>
            <person name="Sun J."/>
            <person name="Thomasova D."/>
            <person name="Ton L.Q."/>
            <person name="Topalis P."/>
            <person name="Tu Z."/>
            <person name="Unger M.F."/>
            <person name="Walenz B."/>
            <person name="Wang A."/>
            <person name="Wang J."/>
            <person name="Wang M."/>
            <person name="Wang X."/>
            <person name="Woodford K.J."/>
            <person name="Wortman J.R."/>
            <person name="Wu M."/>
            <person name="Yao A."/>
            <person name="Zdobnov E.M."/>
            <person name="Zhang H."/>
            <person name="Zhao Q."/>
            <person name="Zhao S."/>
            <person name="Zhu S.C."/>
            <person name="Zhimulev I."/>
            <person name="Coluzzi M."/>
            <person name="della Torre A."/>
            <person name="Roth C.W."/>
            <person name="Louis C."/>
            <person name="Kalush F."/>
            <person name="Mural R.J."/>
            <person name="Myers E.W."/>
            <person name="Adams M.D."/>
            <person name="Smith H.O."/>
            <person name="Broder S."/>
            <person name="Gardner M.J."/>
            <person name="Fraser C.M."/>
            <person name="Birney E."/>
            <person name="Bork P."/>
            <person name="Brey P.T."/>
            <person name="Venter J.C."/>
            <person name="Weissenbach J."/>
            <person name="Kafatos F.C."/>
            <person name="Collins F.H."/>
            <person name="Hoffman S.L."/>
        </authorList>
    </citation>
    <scope>NUCLEOTIDE SEQUENCE [LARGE SCALE GENOMIC DNA]</scope>
    <source>
        <strain evidence="1 2">PEST</strain>
    </source>
</reference>
<reference evidence="1 2" key="2">
    <citation type="journal article" date="2004" name="Trends Parasitol.">
        <title>The Anopheles gambiae genome: an update.</title>
        <authorList>
            <person name="Mongin E."/>
            <person name="Louis C."/>
            <person name="Holt R.A."/>
            <person name="Birney E."/>
            <person name="Collins F.H."/>
        </authorList>
    </citation>
    <scope>NUCLEOTIDE SEQUENCE [LARGE SCALE GENOMIC DNA]</scope>
    <source>
        <strain evidence="1 2">PEST</strain>
    </source>
</reference>
<organism evidence="1 2">
    <name type="scientific">Anopheles gambiae</name>
    <name type="common">African malaria mosquito</name>
    <dbReference type="NCBI Taxonomy" id="7165"/>
    <lineage>
        <taxon>Eukaryota</taxon>
        <taxon>Metazoa</taxon>
        <taxon>Ecdysozoa</taxon>
        <taxon>Arthropoda</taxon>
        <taxon>Hexapoda</taxon>
        <taxon>Insecta</taxon>
        <taxon>Pterygota</taxon>
        <taxon>Neoptera</taxon>
        <taxon>Endopterygota</taxon>
        <taxon>Diptera</taxon>
        <taxon>Nematocera</taxon>
        <taxon>Culicoidea</taxon>
        <taxon>Culicidae</taxon>
        <taxon>Anophelinae</taxon>
        <taxon>Anopheles</taxon>
    </lineage>
</organism>
<dbReference type="EMBL" id="AAAB01008823">
    <property type="status" value="NOT_ANNOTATED_CDS"/>
    <property type="molecule type" value="Genomic_DNA"/>
</dbReference>
<sequence>MRSVHAHCQCNVHRIDGNRRGTAVVPGTFSNSYCHTIAKERFILHVVMRGKRMVWGTAFAACVCKWHQILWQVTKS</sequence>